<feature type="transmembrane region" description="Helical" evidence="2">
    <location>
        <begin position="363"/>
        <end position="381"/>
    </location>
</feature>
<feature type="transmembrane region" description="Helical" evidence="2">
    <location>
        <begin position="287"/>
        <end position="304"/>
    </location>
</feature>
<keyword evidence="2" id="KW-0812">Transmembrane</keyword>
<sequence length="1686" mass="187425">MPQHQSVSPASIPTPAAKPAVGRLRPGPSQGLTRSLGRALGVVVLCFAIWILQGLPFARLPLLFGATVYLGVLLWRPALWLIFLPLLLPVLDLRPWTGRIYVDEFDACVLITLAAYLLRGRYTPSLGAIPPFSRLLLALFIGLVLISLFRTLHPWPSVDANSFFSYYSPFNALRVSKGLLWALLLYPAWVAEDRSDAACARRYLFLGMSFAGLAVLAVVLWERGFYSTLFFWSNIYAPISSLLDFTTPYRVTALFADMHTGGTAIDGWLLLTLPFTAAAFLTARGPIVASLSGIAVLGVLYTAFVTFSRGVYLGVFVAIAVAALMLILRRRPRTNSDGMSLLLLAAFTMVGTAYVAFRSGGAVVLAYSLGAFLSGALVTMVPSPVARGRWRPVVMTILMLTLTLLATWTIFDRNYGFLPLTPLLQAAICIPPAVIAGFWTGKRMAGRLPLHQSGAILAVFAGFVFLLTLSLFGYRMDTRLADASMDLQTRIAHWQTAVSIMDRGLSTRLLGQGVGRFPQTYYLMHEDPASVAGFRLEGEGSNHSLRLLGGNNIRIGQRLSLVPQQTYQLAFAVRTDEQSKPIQLEMRICHRHLVPAQEWNPSCQTFNQSIQSTDGRWTTVDQNFEAQGLGSFKGGLEGWLTLELANRSAGRWIDIDAISIIDQSGRERVDNGDFEQGFDRWFMYSDFDHLPWHIKNLWVHVYFELGLTGLFLFGLLALTALTTTARSAAIDPLVFALLAALAGFYAVGAFGTIIDSPRLSLLFWLITLLALGSASARRARDPSRTQLPHDALPLGQASRRLAHPYPRDEQSPSVFQTEQSSTALRKRPSTTSPLSQRGARGDFGRHRSHRETTDGHFLNTNTQGRRWRFTLNHRKQSLMIVMVVLVLSSAAAVVALQQTMRFYDVDGRQLVTKVLERYEIELPWLEPWLRAPPRLVDVALDGRQRSTHPRILLPELADWDGHGLAPAIRSRRDQYVAVGIDARPYPPCGGSGALRLAVCWILTGDEASGRRGLEALNTFQPSLPNAGGDYSDGWELAWAYDWLALHPEMPASTRSRVQARLLDLLPRYLELLDGRGPSLWHGRVSLASTAWLIAIAIDPENPEQQELIRRSQAHFREAIAALRLTEGWPEGYNYWINSRAFILTLAAAAYLNGFEETQYAPEIRKALERVGLWTLYMTRPDGRVELTGDEGPRVDLKDETRRVIDLIVQLTRSRVLSSYSRWLEARHGTESYYRDYRWGFQLFNDPTVWPLASVTSGTLDGLKTVLPSADWFGPKAFNQIVARSGWGADDTLLTLRAGHSLTHHGHYDAGHFTLLKGAPLAISNATYRGDIAAPNRLYYGIRTVSRNSLLVLRPNERIHPSPLVERNVIDGGQRIVMPTGSSVQGVADWLAQIGQGRHYEGGVIRTYQLIDDRLLYVEADLTGAYDNSDYDSQDRGGKVAQVTRALLYLLDEDRVFVFDTVESTDPGYTKKWLLHLPQRPDIPDLRVKLGNENAGILESPSARLSMVNGRGKLDLVRLAPKEAVTRLVGGKGYEYYVEADGDDQVLDGINFGQDSLKARWFDNGLWRIEIQPTQPNRLDRFLIALTPSLRGANPKPVEPLRLNSGEALAAYTDNSLLLFDIGHFMEPVRLAIPGQQTRLLVTGVSIGDQFEVDLGDRQETVSVTQSGLIELSLDAQAKQISIRQRP</sequence>
<dbReference type="Gene3D" id="2.70.98.70">
    <property type="match status" value="1"/>
</dbReference>
<feature type="transmembrane region" description="Helical" evidence="2">
    <location>
        <begin position="310"/>
        <end position="328"/>
    </location>
</feature>
<dbReference type="RefSeq" id="WP_164654121.1">
    <property type="nucleotide sequence ID" value="NZ_JAAIJR010000042.1"/>
</dbReference>
<keyword evidence="4" id="KW-1185">Reference proteome</keyword>
<feature type="transmembrane region" description="Helical" evidence="2">
    <location>
        <begin position="131"/>
        <end position="152"/>
    </location>
</feature>
<feature type="transmembrane region" description="Helical" evidence="2">
    <location>
        <begin position="340"/>
        <end position="357"/>
    </location>
</feature>
<dbReference type="InterPro" id="IPR008929">
    <property type="entry name" value="Chondroitin_lyas"/>
</dbReference>
<protein>
    <submittedName>
        <fullName evidence="3">Uncharacterized protein</fullName>
    </submittedName>
</protein>
<gene>
    <name evidence="3" type="ORF">G3480_11955</name>
</gene>
<organism evidence="3 4">
    <name type="scientific">Thiorhodococcus mannitoliphagus</name>
    <dbReference type="NCBI Taxonomy" id="329406"/>
    <lineage>
        <taxon>Bacteria</taxon>
        <taxon>Pseudomonadati</taxon>
        <taxon>Pseudomonadota</taxon>
        <taxon>Gammaproteobacteria</taxon>
        <taxon>Chromatiales</taxon>
        <taxon>Chromatiaceae</taxon>
        <taxon>Thiorhodococcus</taxon>
    </lineage>
</organism>
<feature type="compositionally biased region" description="Polar residues" evidence="1">
    <location>
        <begin position="1"/>
        <end position="11"/>
    </location>
</feature>
<evidence type="ECO:0000256" key="2">
    <source>
        <dbReference type="SAM" id="Phobius"/>
    </source>
</evidence>
<feature type="transmembrane region" description="Helical" evidence="2">
    <location>
        <begin position="453"/>
        <end position="474"/>
    </location>
</feature>
<feature type="transmembrane region" description="Helical" evidence="2">
    <location>
        <begin position="36"/>
        <end position="55"/>
    </location>
</feature>
<evidence type="ECO:0000313" key="3">
    <source>
        <dbReference type="EMBL" id="NEX21017.1"/>
    </source>
</evidence>
<feature type="transmembrane region" description="Helical" evidence="2">
    <location>
        <begin position="759"/>
        <end position="776"/>
    </location>
</feature>
<evidence type="ECO:0000256" key="1">
    <source>
        <dbReference type="SAM" id="MobiDB-lite"/>
    </source>
</evidence>
<reference evidence="3 4" key="2">
    <citation type="submission" date="2020-02" db="EMBL/GenBank/DDBJ databases">
        <title>Genome sequences of Thiorhodococcus mannitoliphagus and Thiorhodococcus minor, purple sulfur photosynthetic bacteria in the gammaproteobacterial family, Chromatiaceae.</title>
        <authorList>
            <person name="Aviles F.A."/>
            <person name="Meyer T.E."/>
            <person name="Kyndt J.A."/>
        </authorList>
    </citation>
    <scope>NUCLEOTIDE SEQUENCE [LARGE SCALE GENOMIC DNA]</scope>
    <source>
        <strain evidence="3 4">DSM 18266</strain>
    </source>
</reference>
<feature type="transmembrane region" description="Helical" evidence="2">
    <location>
        <begin position="172"/>
        <end position="191"/>
    </location>
</feature>
<feature type="transmembrane region" description="Helical" evidence="2">
    <location>
        <begin position="697"/>
        <end position="721"/>
    </location>
</feature>
<comment type="caution">
    <text evidence="3">The sequence shown here is derived from an EMBL/GenBank/DDBJ whole genome shotgun (WGS) entry which is preliminary data.</text>
</comment>
<dbReference type="Gene3D" id="1.50.10.100">
    <property type="entry name" value="Chondroitin AC/alginate lyase"/>
    <property type="match status" value="1"/>
</dbReference>
<feature type="compositionally biased region" description="Basic and acidic residues" evidence="1">
    <location>
        <begin position="839"/>
        <end position="854"/>
    </location>
</feature>
<reference evidence="4" key="1">
    <citation type="journal article" date="2020" name="Microbiol. Resour. Announc.">
        <title>Draft Genome Sequences of Thiorhodococcus mannitoliphagus and Thiorhodococcus minor, Purple Sulfur Photosynthetic Bacteria in the Gammaproteobacterial Family Chromatiaceae.</title>
        <authorList>
            <person name="Aviles F.A."/>
            <person name="Meyer T.E."/>
            <person name="Kyndt J.A."/>
        </authorList>
    </citation>
    <scope>NUCLEOTIDE SEQUENCE [LARGE SCALE GENOMIC DNA]</scope>
    <source>
        <strain evidence="4">DSM 18266</strain>
    </source>
</reference>
<dbReference type="Proteomes" id="UP000471640">
    <property type="component" value="Unassembled WGS sequence"/>
</dbReference>
<dbReference type="EMBL" id="JAAIJR010000042">
    <property type="protein sequence ID" value="NEX21017.1"/>
    <property type="molecule type" value="Genomic_DNA"/>
</dbReference>
<feature type="transmembrane region" description="Helical" evidence="2">
    <location>
        <begin position="100"/>
        <end position="119"/>
    </location>
</feature>
<dbReference type="Gene3D" id="2.60.120.260">
    <property type="entry name" value="Galactose-binding domain-like"/>
    <property type="match status" value="1"/>
</dbReference>
<feature type="transmembrane region" description="Helical" evidence="2">
    <location>
        <begin position="423"/>
        <end position="441"/>
    </location>
</feature>
<evidence type="ECO:0000313" key="4">
    <source>
        <dbReference type="Proteomes" id="UP000471640"/>
    </source>
</evidence>
<name>A0A6P1DRW9_9GAMM</name>
<feature type="transmembrane region" description="Helical" evidence="2">
    <location>
        <begin position="203"/>
        <end position="221"/>
    </location>
</feature>
<keyword evidence="2" id="KW-0472">Membrane</keyword>
<feature type="compositionally biased region" description="Polar residues" evidence="1">
    <location>
        <begin position="811"/>
        <end position="835"/>
    </location>
</feature>
<feature type="region of interest" description="Disordered" evidence="1">
    <location>
        <begin position="804"/>
        <end position="859"/>
    </location>
</feature>
<feature type="transmembrane region" description="Helical" evidence="2">
    <location>
        <begin position="393"/>
        <end position="411"/>
    </location>
</feature>
<feature type="transmembrane region" description="Helical" evidence="2">
    <location>
        <begin position="878"/>
        <end position="896"/>
    </location>
</feature>
<feature type="region of interest" description="Disordered" evidence="1">
    <location>
        <begin position="1"/>
        <end position="26"/>
    </location>
</feature>
<keyword evidence="2" id="KW-1133">Transmembrane helix</keyword>
<feature type="transmembrane region" description="Helical" evidence="2">
    <location>
        <begin position="258"/>
        <end position="280"/>
    </location>
</feature>
<dbReference type="SUPFAM" id="SSF48230">
    <property type="entry name" value="Chondroitin AC/alginate lyase"/>
    <property type="match status" value="1"/>
</dbReference>
<feature type="transmembrane region" description="Helical" evidence="2">
    <location>
        <begin position="733"/>
        <end position="753"/>
    </location>
</feature>
<accession>A0A6P1DRW9</accession>
<feature type="transmembrane region" description="Helical" evidence="2">
    <location>
        <begin position="62"/>
        <end position="88"/>
    </location>
</feature>
<proteinExistence type="predicted"/>